<dbReference type="AlphaFoldDB" id="A0A9X1TNM8"/>
<dbReference type="InterPro" id="IPR005467">
    <property type="entry name" value="His_kinase_dom"/>
</dbReference>
<accession>A0A9X1TNM8</accession>
<dbReference type="Pfam" id="PF07495">
    <property type="entry name" value="Y_Y_Y"/>
    <property type="match status" value="1"/>
</dbReference>
<dbReference type="Gene3D" id="2.130.10.10">
    <property type="entry name" value="YVTN repeat-like/Quinoprotein amine dehydrogenase"/>
    <property type="match status" value="3"/>
</dbReference>
<dbReference type="Gene3D" id="3.30.565.10">
    <property type="entry name" value="Histidine kinase-like ATPase, C-terminal domain"/>
    <property type="match status" value="1"/>
</dbReference>
<evidence type="ECO:0000313" key="11">
    <source>
        <dbReference type="Proteomes" id="UP001139000"/>
    </source>
</evidence>
<feature type="transmembrane region" description="Helical" evidence="8">
    <location>
        <begin position="808"/>
        <end position="830"/>
    </location>
</feature>
<reference evidence="10" key="1">
    <citation type="submission" date="2021-12" db="EMBL/GenBank/DDBJ databases">
        <title>Novel species in genus Dyadobacter.</title>
        <authorList>
            <person name="Ma C."/>
        </authorList>
    </citation>
    <scope>NUCLEOTIDE SEQUENCE</scope>
    <source>
        <strain evidence="10">LJ419</strain>
    </source>
</reference>
<evidence type="ECO:0000256" key="4">
    <source>
        <dbReference type="ARBA" id="ARBA00022679"/>
    </source>
</evidence>
<dbReference type="Pfam" id="PF02518">
    <property type="entry name" value="HATPase_c"/>
    <property type="match status" value="1"/>
</dbReference>
<evidence type="ECO:0000256" key="2">
    <source>
        <dbReference type="ARBA" id="ARBA00012438"/>
    </source>
</evidence>
<dbReference type="InterPro" id="IPR013783">
    <property type="entry name" value="Ig-like_fold"/>
</dbReference>
<dbReference type="InterPro" id="IPR036890">
    <property type="entry name" value="HATPase_C_sf"/>
</dbReference>
<protein>
    <recommendedName>
        <fullName evidence="2">histidine kinase</fullName>
        <ecNumber evidence="2">2.7.13.3</ecNumber>
    </recommendedName>
</protein>
<dbReference type="EC" id="2.7.13.3" evidence="2"/>
<dbReference type="SUPFAM" id="SSF63829">
    <property type="entry name" value="Calcium-dependent phosphotriesterase"/>
    <property type="match status" value="1"/>
</dbReference>
<comment type="caution">
    <text evidence="10">The sequence shown here is derived from an EMBL/GenBank/DDBJ whole genome shotgun (WGS) entry which is preliminary data.</text>
</comment>
<dbReference type="InterPro" id="IPR011495">
    <property type="entry name" value="Sig_transdc_His_kin_sub2_dim/P"/>
</dbReference>
<sequence length="1070" mass="122203">MKEHLNFESLKRLSLTLRWLSPLAFFLTSHLLAGQVDSARASEYTITKRLLSIENGLASHEVFCGLQDSSGFLWFGTRNGLNRYDGQHSLLFTRQRDRLQENKVVQLAKDDANRFFILYGSSGFQLIANGKVDIMDATTQRIQTLTAAFPNLPFKEKDVYWVANDGTGEVSILTVSPFRYWKYSSKTGFRLRFEMKDWKANGMEYDYRVSGPNCTFTAGKALLKLNNQEIQYLVTDNGVTAFRQHNVLRSLPIGFTHKNELLLTYNTAENPDNFAIDKLSKHGKLETIADPSEYNLGPVKSRYWFQVASGGDATAFYIPTDALFIWNKNAFLRVVDRSELKGFENLFVYQLFPDSLGNIWVCTSLGVIQVKLNKNRFKPYFSGSQQNIQPNSQARGIYADRAGNVAANIWSHTFTQQANKMRALQHQEIHYSLVKHRSALYSGGYTLFRYDIETNKAKPYPAGLGSEIWSMFSLNDSLLLMGRTEGFSIFNSNTKRFDSLPTRNTPGANAKFVYRFFRDNDGMLWAVAENGLYKFQTISESRKPTADNSNWSIAKLQSPFLNTLSLLDAYRDRDGIFWLATNGEGLFRWDLKANTSRQFNITAGLPSDVLYRIEPDEFGNLWISSDYGLIRFNRKTFQVSTYTTADGISHNEFNRTSSFKADDGRLFFGGLNGVNAFNPSDFRTDSSTLDVPFRIISFSQFIGSKNTLVNKTAELLKTRKITLAPSDKFLTVDFQLLDFTKNEGHRYAYKIDGFDGDWNYINENSIRISGLPHGQFTLRIKAQNREGAWNRMELSIPITVLKPVYLQWWFILLILVLFTMGVFLIIRLRLKQLAWEKRKLEEIVNERTMQLKQSVSEQSALLMEKDVLMKEIHHRVKNNLQVISGLLELQSKTLTDDTARTALQEGRNRVRSIALIHQNLYQLENLSTINLKQFIGDLCRQVKSVFQKQKDVTISIHVPELHLDIDSAVPIGLILNELLSNSFKYAFSNVEIGMIGLEITELDEGRYQLRYSDNGPGLPEDFSLTSAPTLGLQLIKDLSRQIGGKVQYQTLNGAVFTINFTNREVRKTQD</sequence>
<keyword evidence="5" id="KW-0547">Nucleotide-binding</keyword>
<dbReference type="InterPro" id="IPR015943">
    <property type="entry name" value="WD40/YVTN_repeat-like_dom_sf"/>
</dbReference>
<evidence type="ECO:0000259" key="9">
    <source>
        <dbReference type="PROSITE" id="PS50109"/>
    </source>
</evidence>
<keyword evidence="8" id="KW-0812">Transmembrane</keyword>
<keyword evidence="4" id="KW-0808">Transferase</keyword>
<name>A0A9X1TNM8_9BACT</name>
<evidence type="ECO:0000256" key="8">
    <source>
        <dbReference type="SAM" id="Phobius"/>
    </source>
</evidence>
<dbReference type="GO" id="GO:0004673">
    <property type="term" value="F:protein histidine kinase activity"/>
    <property type="evidence" value="ECO:0007669"/>
    <property type="project" value="UniProtKB-EC"/>
</dbReference>
<keyword evidence="3" id="KW-0597">Phosphoprotein</keyword>
<proteinExistence type="predicted"/>
<comment type="catalytic activity">
    <reaction evidence="1">
        <text>ATP + protein L-histidine = ADP + protein N-phospho-L-histidine.</text>
        <dbReference type="EC" id="2.7.13.3"/>
    </reaction>
</comment>
<dbReference type="RefSeq" id="WP_234657657.1">
    <property type="nucleotide sequence ID" value="NZ_CP094997.1"/>
</dbReference>
<dbReference type="GO" id="GO:0005524">
    <property type="term" value="F:ATP binding"/>
    <property type="evidence" value="ECO:0007669"/>
    <property type="project" value="UniProtKB-KW"/>
</dbReference>
<evidence type="ECO:0000256" key="7">
    <source>
        <dbReference type="ARBA" id="ARBA00022840"/>
    </source>
</evidence>
<dbReference type="PANTHER" id="PTHR41523:SF8">
    <property type="entry name" value="ETHYLENE RESPONSE SENSOR PROTEIN"/>
    <property type="match status" value="1"/>
</dbReference>
<evidence type="ECO:0000256" key="6">
    <source>
        <dbReference type="ARBA" id="ARBA00022777"/>
    </source>
</evidence>
<keyword evidence="7" id="KW-0067">ATP-binding</keyword>
<gene>
    <name evidence="10" type="ORF">LXM26_24570</name>
</gene>
<dbReference type="InterPro" id="IPR003594">
    <property type="entry name" value="HATPase_dom"/>
</dbReference>
<feature type="domain" description="Histidine kinase" evidence="9">
    <location>
        <begin position="871"/>
        <end position="1064"/>
    </location>
</feature>
<dbReference type="PROSITE" id="PS50109">
    <property type="entry name" value="HIS_KIN"/>
    <property type="match status" value="1"/>
</dbReference>
<dbReference type="EMBL" id="JAJTTC010000008">
    <property type="protein sequence ID" value="MCF0064708.1"/>
    <property type="molecule type" value="Genomic_DNA"/>
</dbReference>
<organism evidence="10 11">
    <name type="scientific">Dyadobacter chenwenxiniae</name>
    <dbReference type="NCBI Taxonomy" id="2906456"/>
    <lineage>
        <taxon>Bacteria</taxon>
        <taxon>Pseudomonadati</taxon>
        <taxon>Bacteroidota</taxon>
        <taxon>Cytophagia</taxon>
        <taxon>Cytophagales</taxon>
        <taxon>Spirosomataceae</taxon>
        <taxon>Dyadobacter</taxon>
    </lineage>
</organism>
<keyword evidence="11" id="KW-1185">Reference proteome</keyword>
<evidence type="ECO:0000256" key="5">
    <source>
        <dbReference type="ARBA" id="ARBA00022741"/>
    </source>
</evidence>
<dbReference type="Gene3D" id="2.60.40.10">
    <property type="entry name" value="Immunoglobulins"/>
    <property type="match status" value="1"/>
</dbReference>
<keyword evidence="8" id="KW-1133">Transmembrane helix</keyword>
<dbReference type="SUPFAM" id="SSF55874">
    <property type="entry name" value="ATPase domain of HSP90 chaperone/DNA topoisomerase II/histidine kinase"/>
    <property type="match status" value="1"/>
</dbReference>
<keyword evidence="6" id="KW-0418">Kinase</keyword>
<keyword evidence="8" id="KW-0472">Membrane</keyword>
<dbReference type="InterPro" id="IPR011123">
    <property type="entry name" value="Y_Y_Y"/>
</dbReference>
<evidence type="ECO:0000256" key="1">
    <source>
        <dbReference type="ARBA" id="ARBA00000085"/>
    </source>
</evidence>
<dbReference type="Proteomes" id="UP001139000">
    <property type="component" value="Unassembled WGS sequence"/>
</dbReference>
<evidence type="ECO:0000313" key="10">
    <source>
        <dbReference type="EMBL" id="MCF0064708.1"/>
    </source>
</evidence>
<dbReference type="Pfam" id="PF07568">
    <property type="entry name" value="HisKA_2"/>
    <property type="match status" value="1"/>
</dbReference>
<dbReference type="PANTHER" id="PTHR41523">
    <property type="entry name" value="TWO-COMPONENT SYSTEM SENSOR PROTEIN"/>
    <property type="match status" value="1"/>
</dbReference>
<dbReference type="SMART" id="SM00387">
    <property type="entry name" value="HATPase_c"/>
    <property type="match status" value="1"/>
</dbReference>
<dbReference type="Gene3D" id="3.30.450.20">
    <property type="entry name" value="PAS domain"/>
    <property type="match status" value="1"/>
</dbReference>
<evidence type="ECO:0000256" key="3">
    <source>
        <dbReference type="ARBA" id="ARBA00022553"/>
    </source>
</evidence>